<keyword evidence="2" id="KW-1133">Transmembrane helix</keyword>
<protein>
    <submittedName>
        <fullName evidence="3">Flagellar biosynthetic protein FliO</fullName>
    </submittedName>
</protein>
<keyword evidence="2" id="KW-0472">Membrane</keyword>
<organism evidence="3 4">
    <name type="scientific">Bartonella raoultii</name>
    <dbReference type="NCBI Taxonomy" id="1457020"/>
    <lineage>
        <taxon>Bacteria</taxon>
        <taxon>Pseudomonadati</taxon>
        <taxon>Pseudomonadota</taxon>
        <taxon>Alphaproteobacteria</taxon>
        <taxon>Hyphomicrobiales</taxon>
        <taxon>Bartonellaceae</taxon>
        <taxon>Bartonella</taxon>
    </lineage>
</organism>
<gene>
    <name evidence="3" type="ORF">K3248_02960</name>
</gene>
<reference evidence="3 4" key="1">
    <citation type="submission" date="2021-08" db="EMBL/GenBank/DDBJ databases">
        <title>Bartonella raoulti 094 sp. nov.</title>
        <authorList>
            <person name="Zgheib R."/>
            <person name="Hammoud A."/>
        </authorList>
    </citation>
    <scope>NUCLEOTIDE SEQUENCE [LARGE SCALE GENOMIC DNA]</scope>
    <source>
        <strain evidence="3 4">094</strain>
    </source>
</reference>
<name>A0ABS7I4G0_9HYPH</name>
<keyword evidence="3" id="KW-0282">Flagellum</keyword>
<evidence type="ECO:0000256" key="2">
    <source>
        <dbReference type="SAM" id="Phobius"/>
    </source>
</evidence>
<feature type="transmembrane region" description="Helical" evidence="2">
    <location>
        <begin position="16"/>
        <end position="37"/>
    </location>
</feature>
<dbReference type="EMBL" id="JAIFRO010000003">
    <property type="protein sequence ID" value="MBX4335565.1"/>
    <property type="molecule type" value="Genomic_DNA"/>
</dbReference>
<proteinExistence type="predicted"/>
<accession>A0ABS7I4G0</accession>
<sequence>MYVWLSNKIDTSAENITISLIFFIITIAAITIIILLLRRLNARRFRANRKKNLPRLTLCDKIAINRTHQLVLVRCDDTEHLLLIGGLKDVVIESTIINTNIRQKAGYQQKKEMQTILTTTQTNPNPNFTEQRSFSVNEKKNPQSNTPSSFMRQHMEDSAITAEIEGRQEPSLSIPPLKK</sequence>
<keyword evidence="3" id="KW-0966">Cell projection</keyword>
<feature type="compositionally biased region" description="Polar residues" evidence="1">
    <location>
        <begin position="133"/>
        <end position="151"/>
    </location>
</feature>
<feature type="region of interest" description="Disordered" evidence="1">
    <location>
        <begin position="133"/>
        <end position="179"/>
    </location>
</feature>
<dbReference type="RefSeq" id="WP_220716879.1">
    <property type="nucleotide sequence ID" value="NZ_JAIFRO010000003.1"/>
</dbReference>
<keyword evidence="4" id="KW-1185">Reference proteome</keyword>
<keyword evidence="3" id="KW-0969">Cilium</keyword>
<keyword evidence="2" id="KW-0812">Transmembrane</keyword>
<evidence type="ECO:0000256" key="1">
    <source>
        <dbReference type="SAM" id="MobiDB-lite"/>
    </source>
</evidence>
<dbReference type="Proteomes" id="UP000746918">
    <property type="component" value="Unassembled WGS sequence"/>
</dbReference>
<comment type="caution">
    <text evidence="3">The sequence shown here is derived from an EMBL/GenBank/DDBJ whole genome shotgun (WGS) entry which is preliminary data.</text>
</comment>
<evidence type="ECO:0000313" key="3">
    <source>
        <dbReference type="EMBL" id="MBX4335565.1"/>
    </source>
</evidence>
<evidence type="ECO:0000313" key="4">
    <source>
        <dbReference type="Proteomes" id="UP000746918"/>
    </source>
</evidence>